<dbReference type="InterPro" id="IPR001547">
    <property type="entry name" value="Glyco_hydro_5"/>
</dbReference>
<evidence type="ECO:0000313" key="8">
    <source>
        <dbReference type="EMBL" id="MDT0491459.1"/>
    </source>
</evidence>
<evidence type="ECO:0000256" key="5">
    <source>
        <dbReference type="RuleBase" id="RU361153"/>
    </source>
</evidence>
<gene>
    <name evidence="8" type="ORF">RM717_13185</name>
</gene>
<dbReference type="PANTHER" id="PTHR34142">
    <property type="entry name" value="ENDO-BETA-1,4-GLUCANASE A"/>
    <property type="match status" value="1"/>
</dbReference>
<dbReference type="InterPro" id="IPR018087">
    <property type="entry name" value="Glyco_hydro_5_CS"/>
</dbReference>
<evidence type="ECO:0000313" key="9">
    <source>
        <dbReference type="Proteomes" id="UP001180556"/>
    </source>
</evidence>
<accession>A0ABU2W1H9</accession>
<dbReference type="PROSITE" id="PS00659">
    <property type="entry name" value="GLYCOSYL_HYDROL_F5"/>
    <property type="match status" value="1"/>
</dbReference>
<dbReference type="SUPFAM" id="SSF51445">
    <property type="entry name" value="(Trans)glycosidases"/>
    <property type="match status" value="1"/>
</dbReference>
<feature type="region of interest" description="Disordered" evidence="6">
    <location>
        <begin position="1"/>
        <end position="27"/>
    </location>
</feature>
<dbReference type="InterPro" id="IPR006311">
    <property type="entry name" value="TAT_signal"/>
</dbReference>
<reference evidence="9" key="1">
    <citation type="submission" date="2023-07" db="EMBL/GenBank/DDBJ databases">
        <title>30 novel species of actinomycetes from the DSMZ collection.</title>
        <authorList>
            <person name="Nouioui I."/>
        </authorList>
    </citation>
    <scope>NUCLEOTIDE SEQUENCE [LARGE SCALE GENOMIC DNA]</scope>
    <source>
        <strain evidence="9">DSM 40932</strain>
    </source>
</reference>
<proteinExistence type="inferred from homology"/>
<evidence type="ECO:0000256" key="2">
    <source>
        <dbReference type="ARBA" id="ARBA00012601"/>
    </source>
</evidence>
<evidence type="ECO:0000256" key="3">
    <source>
        <dbReference type="ARBA" id="ARBA00022801"/>
    </source>
</evidence>
<dbReference type="PANTHER" id="PTHR34142:SF1">
    <property type="entry name" value="GLYCOSIDE HYDROLASE FAMILY 5 DOMAIN-CONTAINING PROTEIN"/>
    <property type="match status" value="1"/>
</dbReference>
<dbReference type="Gene3D" id="3.20.20.80">
    <property type="entry name" value="Glycosidases"/>
    <property type="match status" value="1"/>
</dbReference>
<dbReference type="GO" id="GO:0016787">
    <property type="term" value="F:hydrolase activity"/>
    <property type="evidence" value="ECO:0007669"/>
    <property type="project" value="UniProtKB-KW"/>
</dbReference>
<evidence type="ECO:0000259" key="7">
    <source>
        <dbReference type="Pfam" id="PF00150"/>
    </source>
</evidence>
<name>A0ABU2W1H9_9ACTN</name>
<dbReference type="PROSITE" id="PS51318">
    <property type="entry name" value="TAT"/>
    <property type="match status" value="1"/>
</dbReference>
<comment type="catalytic activity">
    <reaction evidence="1">
        <text>Endohydrolysis of (1-&gt;4)-beta-D-glucosidic linkages in cellulose, lichenin and cereal beta-D-glucans.</text>
        <dbReference type="EC" id="3.2.1.4"/>
    </reaction>
</comment>
<keyword evidence="3 5" id="KW-0378">Hydrolase</keyword>
<comment type="similarity">
    <text evidence="5">Belongs to the glycosyl hydrolase 5 (cellulase A) family.</text>
</comment>
<feature type="compositionally biased region" description="Pro residues" evidence="6">
    <location>
        <begin position="1"/>
        <end position="16"/>
    </location>
</feature>
<keyword evidence="4 5" id="KW-0326">Glycosidase</keyword>
<dbReference type="RefSeq" id="WP_311599347.1">
    <property type="nucleotide sequence ID" value="NZ_JAVRFG010000014.1"/>
</dbReference>
<evidence type="ECO:0000256" key="6">
    <source>
        <dbReference type="SAM" id="MobiDB-lite"/>
    </source>
</evidence>
<comment type="caution">
    <text evidence="8">The sequence shown here is derived from an EMBL/GenBank/DDBJ whole genome shotgun (WGS) entry which is preliminary data.</text>
</comment>
<feature type="domain" description="Glycoside hydrolase family 5" evidence="7">
    <location>
        <begin position="86"/>
        <end position="336"/>
    </location>
</feature>
<organism evidence="8 9">
    <name type="scientific">Streptomyces stephensoniae</name>
    <dbReference type="NCBI Taxonomy" id="3375367"/>
    <lineage>
        <taxon>Bacteria</taxon>
        <taxon>Bacillati</taxon>
        <taxon>Actinomycetota</taxon>
        <taxon>Actinomycetes</taxon>
        <taxon>Kitasatosporales</taxon>
        <taxon>Streptomycetaceae</taxon>
        <taxon>Streptomyces</taxon>
    </lineage>
</organism>
<keyword evidence="9" id="KW-1185">Reference proteome</keyword>
<dbReference type="InterPro" id="IPR017853">
    <property type="entry name" value="GH"/>
</dbReference>
<dbReference type="EC" id="3.2.1.4" evidence="2"/>
<protein>
    <recommendedName>
        <fullName evidence="2">cellulase</fullName>
        <ecNumber evidence="2">3.2.1.4</ecNumber>
    </recommendedName>
</protein>
<dbReference type="Pfam" id="PF00150">
    <property type="entry name" value="Cellulase"/>
    <property type="match status" value="1"/>
</dbReference>
<evidence type="ECO:0000256" key="4">
    <source>
        <dbReference type="ARBA" id="ARBA00023295"/>
    </source>
</evidence>
<dbReference type="EMBL" id="JAVRFG010000014">
    <property type="protein sequence ID" value="MDT0491459.1"/>
    <property type="molecule type" value="Genomic_DNA"/>
</dbReference>
<evidence type="ECO:0000256" key="1">
    <source>
        <dbReference type="ARBA" id="ARBA00000966"/>
    </source>
</evidence>
<dbReference type="Proteomes" id="UP001180556">
    <property type="component" value="Unassembled WGS sequence"/>
</dbReference>
<sequence>MHQRPTPPTSPTPPAETPEAAAPTGGRRGLARKALLAASALGVVTALLSPVRAGAAPAPAAGSAAPTAATPLAANGQLRVCGLQLCNASGQAIALNGMSTHGTQWYAQCVTDGSLNALAHDWRADVLRVSTYVQEGGYETDPAGFTARAQKFIDAAHARGMYAVIDWHMLTPGDPNANLDRAKTFFTAMAKRYKDHPGVLYEIANEPSGVSWSAIKSYSEQIIPVIRAQDPDAVVLVGTRAWSSFGVSEGSNESEVVNNPVRASNIMYTFHFYAASHREAYLATLDRASDRLPVFVTEFGTQNYAGEGANDFAMSQRYLDLMKRKKISWTNWNYSDDHRSGAVFKTGTCNGSNWTGTGVLKEAGVWIRERIRQ</sequence>